<dbReference type="EMBL" id="LCHL01000010">
    <property type="protein sequence ID" value="KKT33608.1"/>
    <property type="molecule type" value="Genomic_DNA"/>
</dbReference>
<dbReference type="InterPro" id="IPR011050">
    <property type="entry name" value="Pectin_lyase_fold/virulence"/>
</dbReference>
<feature type="chain" id="PRO_5002537369" description="Right handed beta helix domain-containing protein" evidence="1">
    <location>
        <begin position="26"/>
        <end position="330"/>
    </location>
</feature>
<protein>
    <recommendedName>
        <fullName evidence="2">Right handed beta helix domain-containing protein</fullName>
    </recommendedName>
</protein>
<accession>A0A0G1GGZ7</accession>
<reference evidence="3 4" key="1">
    <citation type="journal article" date="2015" name="Nature">
        <title>rRNA introns, odd ribosomes, and small enigmatic genomes across a large radiation of phyla.</title>
        <authorList>
            <person name="Brown C.T."/>
            <person name="Hug L.A."/>
            <person name="Thomas B.C."/>
            <person name="Sharon I."/>
            <person name="Castelle C.J."/>
            <person name="Singh A."/>
            <person name="Wilkins M.J."/>
            <person name="Williams K.H."/>
            <person name="Banfield J.F."/>
        </authorList>
    </citation>
    <scope>NUCLEOTIDE SEQUENCE [LARGE SCALE GENOMIC DNA]</scope>
</reference>
<dbReference type="SUPFAM" id="SSF51126">
    <property type="entry name" value="Pectin lyase-like"/>
    <property type="match status" value="1"/>
</dbReference>
<sequence>MKTISLGIAFAILVFALLAPQPAKAVTTCTFTMNGTMMTLDSDCITDETILVPDSYTLDGAGYTITATDPALGHFTGAVVKNEGATAHVTNLTVKALGLANICDAGDNRLRGIMFEGASGSITHNNVEDINQGLSGCQEGNGIEVRNAPFDGTHPETKTVEITHNTVLKYQKTGIVANGDVEVSITNNYVGSAELPFNIAANSIQLGFGAYGAVNNNEVVGNQWDTLSVPQWAATAILIYLAGDVNVNHNNISGNGTDIGIAAYWSGTVNVMNNTIVRTIDELVDNVDDYGIGVEFYGNSGKSKVVRNTFKGWNEAFLGAGLDKVNTVTP</sequence>
<gene>
    <name evidence="3" type="ORF">UW21_C0010G0004</name>
</gene>
<name>A0A0G1GGZ7_9BACT</name>
<dbReference type="InterPro" id="IPR039448">
    <property type="entry name" value="Beta_helix"/>
</dbReference>
<feature type="signal peptide" evidence="1">
    <location>
        <begin position="1"/>
        <end position="25"/>
    </location>
</feature>
<evidence type="ECO:0000256" key="1">
    <source>
        <dbReference type="SAM" id="SignalP"/>
    </source>
</evidence>
<evidence type="ECO:0000313" key="4">
    <source>
        <dbReference type="Proteomes" id="UP000034192"/>
    </source>
</evidence>
<organism evidence="3 4">
    <name type="scientific">Candidatus Woesebacteria bacterium GW2011_GWB1_44_11b</name>
    <dbReference type="NCBI Taxonomy" id="1618580"/>
    <lineage>
        <taxon>Bacteria</taxon>
        <taxon>Candidatus Woeseibacteriota</taxon>
    </lineage>
</organism>
<dbReference type="Proteomes" id="UP000034192">
    <property type="component" value="Unassembled WGS sequence"/>
</dbReference>
<comment type="caution">
    <text evidence="3">The sequence shown here is derived from an EMBL/GenBank/DDBJ whole genome shotgun (WGS) entry which is preliminary data.</text>
</comment>
<dbReference type="Pfam" id="PF13229">
    <property type="entry name" value="Beta_helix"/>
    <property type="match status" value="1"/>
</dbReference>
<evidence type="ECO:0000313" key="3">
    <source>
        <dbReference type="EMBL" id="KKT33608.1"/>
    </source>
</evidence>
<feature type="domain" description="Right handed beta helix" evidence="2">
    <location>
        <begin position="158"/>
        <end position="313"/>
    </location>
</feature>
<proteinExistence type="predicted"/>
<keyword evidence="1" id="KW-0732">Signal</keyword>
<dbReference type="AlphaFoldDB" id="A0A0G1GGZ7"/>
<evidence type="ECO:0000259" key="2">
    <source>
        <dbReference type="Pfam" id="PF13229"/>
    </source>
</evidence>